<reference evidence="1 2" key="1">
    <citation type="submission" date="2014-04" db="EMBL/GenBank/DDBJ databases">
        <authorList>
            <consortium name="DOE Joint Genome Institute"/>
            <person name="Kuo A."/>
            <person name="Kohler A."/>
            <person name="Nagy L.G."/>
            <person name="Floudas D."/>
            <person name="Copeland A."/>
            <person name="Barry K.W."/>
            <person name="Cichocki N."/>
            <person name="Veneault-Fourrey C."/>
            <person name="LaButti K."/>
            <person name="Lindquist E.A."/>
            <person name="Lipzen A."/>
            <person name="Lundell T."/>
            <person name="Morin E."/>
            <person name="Murat C."/>
            <person name="Sun H."/>
            <person name="Tunlid A."/>
            <person name="Henrissat B."/>
            <person name="Grigoriev I.V."/>
            <person name="Hibbett D.S."/>
            <person name="Martin F."/>
            <person name="Nordberg H.P."/>
            <person name="Cantor M.N."/>
            <person name="Hua S.X."/>
        </authorList>
    </citation>
    <scope>NUCLEOTIDE SEQUENCE [LARGE SCALE GENOMIC DNA]</scope>
    <source>
        <strain evidence="1 2">LaAM-08-1</strain>
    </source>
</reference>
<accession>A0A0C9XQP2</accession>
<evidence type="ECO:0000313" key="2">
    <source>
        <dbReference type="Proteomes" id="UP000054477"/>
    </source>
</evidence>
<protein>
    <submittedName>
        <fullName evidence="1">Uncharacterized protein</fullName>
    </submittedName>
</protein>
<dbReference type="HOGENOM" id="CLU_1896538_0_0_1"/>
<dbReference type="Proteomes" id="UP000054477">
    <property type="component" value="Unassembled WGS sequence"/>
</dbReference>
<reference evidence="2" key="2">
    <citation type="submission" date="2015-01" db="EMBL/GenBank/DDBJ databases">
        <title>Evolutionary Origins and Diversification of the Mycorrhizal Mutualists.</title>
        <authorList>
            <consortium name="DOE Joint Genome Institute"/>
            <consortium name="Mycorrhizal Genomics Consortium"/>
            <person name="Kohler A."/>
            <person name="Kuo A."/>
            <person name="Nagy L.G."/>
            <person name="Floudas D."/>
            <person name="Copeland A."/>
            <person name="Barry K.W."/>
            <person name="Cichocki N."/>
            <person name="Veneault-Fourrey C."/>
            <person name="LaButti K."/>
            <person name="Lindquist E.A."/>
            <person name="Lipzen A."/>
            <person name="Lundell T."/>
            <person name="Morin E."/>
            <person name="Murat C."/>
            <person name="Riley R."/>
            <person name="Ohm R."/>
            <person name="Sun H."/>
            <person name="Tunlid A."/>
            <person name="Henrissat B."/>
            <person name="Grigoriev I.V."/>
            <person name="Hibbett D.S."/>
            <person name="Martin F."/>
        </authorList>
    </citation>
    <scope>NUCLEOTIDE SEQUENCE [LARGE SCALE GENOMIC DNA]</scope>
    <source>
        <strain evidence="2">LaAM-08-1</strain>
    </source>
</reference>
<name>A0A0C9XQP2_9AGAR</name>
<evidence type="ECO:0000313" key="1">
    <source>
        <dbReference type="EMBL" id="KIJ99976.1"/>
    </source>
</evidence>
<organism evidence="1 2">
    <name type="scientific">Laccaria amethystina LaAM-08-1</name>
    <dbReference type="NCBI Taxonomy" id="1095629"/>
    <lineage>
        <taxon>Eukaryota</taxon>
        <taxon>Fungi</taxon>
        <taxon>Dikarya</taxon>
        <taxon>Basidiomycota</taxon>
        <taxon>Agaricomycotina</taxon>
        <taxon>Agaricomycetes</taxon>
        <taxon>Agaricomycetidae</taxon>
        <taxon>Agaricales</taxon>
        <taxon>Agaricineae</taxon>
        <taxon>Hydnangiaceae</taxon>
        <taxon>Laccaria</taxon>
    </lineage>
</organism>
<dbReference type="EMBL" id="KN838635">
    <property type="protein sequence ID" value="KIJ99976.1"/>
    <property type="molecule type" value="Genomic_DNA"/>
</dbReference>
<sequence>MGGRRRVAAAENGWGKRRVNFSLKRVRWDFNRANSPDVLTNFTANLRTPRRSKCIGTRTGHAKPPRNTSVLGSELAPASSEYLHFQEFWRDFRCCTNPYGENAESALHLAIVDHRPLQWAPSAPADFIPGLGLS</sequence>
<dbReference type="AlphaFoldDB" id="A0A0C9XQP2"/>
<proteinExistence type="predicted"/>
<keyword evidence="2" id="KW-1185">Reference proteome</keyword>
<gene>
    <name evidence="1" type="ORF">K443DRAFT_679574</name>
</gene>